<sequence>MQCPICGNGNLGPLADGLRNSPGKVFHCALCDLGILDVLVGDPKEYYDHYYRKKFSDCLKNPSDDPARIFAAHANSQADRLSLVAPFAGPGKTLLEVGCSAGQFLNLARDLFECQGLELNERCAAYVRERFGLPVHTRELTGLGLAAESFDAVVAFQVLEHLPDPAVFLREARRLLRPGGRIFIEVPNLHDALRVLWRIPAYRKFYFHEAHTFYFSRASLEKLFDLCELTVERIHFLQDYNVFNHVYWHFTNAPQPNSAFGLAPPRFPWEEAHAVVGRRINALFETFDRDYKALLAEAGLASNIFCVVRRD</sequence>
<dbReference type="SUPFAM" id="SSF53335">
    <property type="entry name" value="S-adenosyl-L-methionine-dependent methyltransferases"/>
    <property type="match status" value="1"/>
</dbReference>
<keyword evidence="1" id="KW-0808">Transferase</keyword>
<dbReference type="GO" id="GO:0032259">
    <property type="term" value="P:methylation"/>
    <property type="evidence" value="ECO:0007669"/>
    <property type="project" value="UniProtKB-KW"/>
</dbReference>
<keyword evidence="1" id="KW-0489">Methyltransferase</keyword>
<dbReference type="PANTHER" id="PTHR43861">
    <property type="entry name" value="TRANS-ACONITATE 2-METHYLTRANSFERASE-RELATED"/>
    <property type="match status" value="1"/>
</dbReference>
<dbReference type="OrthoDB" id="7342932at2"/>
<dbReference type="Pfam" id="PF13489">
    <property type="entry name" value="Methyltransf_23"/>
    <property type="match status" value="1"/>
</dbReference>
<dbReference type="InterPro" id="IPR029063">
    <property type="entry name" value="SAM-dependent_MTases_sf"/>
</dbReference>
<reference evidence="1" key="1">
    <citation type="submission" date="2011-11" db="EMBL/GenBank/DDBJ databases">
        <title>Improved High-Quality Draft sequence of Desulfovibrio sp. U5L.</title>
        <authorList>
            <consortium name="US DOE Joint Genome Institute"/>
            <person name="Lucas S."/>
            <person name="Han J."/>
            <person name="Lapidus A."/>
            <person name="Cheng J.-F."/>
            <person name="Goodwin L."/>
            <person name="Pitluck S."/>
            <person name="Peters L."/>
            <person name="Ovchinnikova G."/>
            <person name="Held B."/>
            <person name="Detter J.C."/>
            <person name="Han C."/>
            <person name="Tapia R."/>
            <person name="Land M."/>
            <person name="Hauser L."/>
            <person name="Kyrpides N."/>
            <person name="Ivanova N."/>
            <person name="Pagani I."/>
            <person name="Gabster J."/>
            <person name="Walker C."/>
            <person name="Stolyar S."/>
            <person name="Stahl D."/>
            <person name="Arkin A."/>
            <person name="Dehal P."/>
            <person name="Hazen T."/>
            <person name="Woyke T."/>
        </authorList>
    </citation>
    <scope>NUCLEOTIDE SEQUENCE [LARGE SCALE GENOMIC DNA]</scope>
    <source>
        <strain evidence="1">U5L</strain>
    </source>
</reference>
<dbReference type="STRING" id="596152.DesU5LDRAFT_0050"/>
<evidence type="ECO:0000313" key="1">
    <source>
        <dbReference type="EMBL" id="EIG55774.1"/>
    </source>
</evidence>
<organism evidence="1">
    <name type="scientific">Desulfovibrio sp. U5L</name>
    <dbReference type="NCBI Taxonomy" id="596152"/>
    <lineage>
        <taxon>Bacteria</taxon>
        <taxon>Pseudomonadati</taxon>
        <taxon>Thermodesulfobacteriota</taxon>
        <taxon>Desulfovibrionia</taxon>
        <taxon>Desulfovibrionales</taxon>
        <taxon>Desulfovibrionaceae</taxon>
        <taxon>Desulfovibrio</taxon>
    </lineage>
</organism>
<dbReference type="CDD" id="cd02440">
    <property type="entry name" value="AdoMet_MTases"/>
    <property type="match status" value="1"/>
</dbReference>
<proteinExistence type="predicted"/>
<accession>I2Q7L8</accession>
<dbReference type="AlphaFoldDB" id="I2Q7L8"/>
<name>I2Q7L8_9BACT</name>
<protein>
    <submittedName>
        <fullName evidence="1">Methyltransferase family protein</fullName>
    </submittedName>
</protein>
<gene>
    <name evidence="1" type="ORF">DesU5LDRAFT_0050</name>
</gene>
<dbReference type="HOGENOM" id="CLU_085622_0_0_7"/>
<dbReference type="Gene3D" id="3.40.50.150">
    <property type="entry name" value="Vaccinia Virus protein VP39"/>
    <property type="match status" value="1"/>
</dbReference>
<dbReference type="EMBL" id="JH600067">
    <property type="protein sequence ID" value="EIG55774.1"/>
    <property type="molecule type" value="Genomic_DNA"/>
</dbReference>
<dbReference type="GO" id="GO:0008168">
    <property type="term" value="F:methyltransferase activity"/>
    <property type="evidence" value="ECO:0007669"/>
    <property type="project" value="UniProtKB-KW"/>
</dbReference>
<dbReference type="eggNOG" id="COG2227">
    <property type="taxonomic scope" value="Bacteria"/>
</dbReference>